<evidence type="ECO:0000313" key="1">
    <source>
        <dbReference type="Proteomes" id="UP000887581"/>
    </source>
</evidence>
<keyword evidence="1" id="KW-1185">Reference proteome</keyword>
<dbReference type="Proteomes" id="UP000887581">
    <property type="component" value="Unplaced"/>
</dbReference>
<dbReference type="AlphaFoldDB" id="A0A915Q7B4"/>
<accession>A0A915Q7B4</accession>
<protein>
    <submittedName>
        <fullName evidence="2">Uncharacterized protein</fullName>
    </submittedName>
</protein>
<organism evidence="1 2">
    <name type="scientific">Setaria digitata</name>
    <dbReference type="NCBI Taxonomy" id="48799"/>
    <lineage>
        <taxon>Eukaryota</taxon>
        <taxon>Metazoa</taxon>
        <taxon>Ecdysozoa</taxon>
        <taxon>Nematoda</taxon>
        <taxon>Chromadorea</taxon>
        <taxon>Rhabditida</taxon>
        <taxon>Spirurina</taxon>
        <taxon>Spiruromorpha</taxon>
        <taxon>Filarioidea</taxon>
        <taxon>Setariidae</taxon>
        <taxon>Setaria</taxon>
    </lineage>
</organism>
<reference evidence="2" key="1">
    <citation type="submission" date="2022-11" db="UniProtKB">
        <authorList>
            <consortium name="WormBaseParasite"/>
        </authorList>
    </citation>
    <scope>IDENTIFICATION</scope>
</reference>
<name>A0A915Q7B4_9BILA</name>
<dbReference type="WBParaSite" id="sdigi.contig8.g973.t1">
    <property type="protein sequence ID" value="sdigi.contig8.g973.t1"/>
    <property type="gene ID" value="sdigi.contig8.g973"/>
</dbReference>
<evidence type="ECO:0000313" key="2">
    <source>
        <dbReference type="WBParaSite" id="sdigi.contig8.g973.t1"/>
    </source>
</evidence>
<sequence length="366" mass="41898">MSDALYRNIFRHAECRTIAALYNIKRYIVLHKCFYFYLHLKERNSGIIKPLYYSYSQWLVLRRWSGSPDVAQSKPDPSSHSQVPLLRFSVALSDGTSTFGGDWKVEVVMRCCELCLQLTVCSSLRLPPLMSEEGKAQHLSSDGTLIIETQHRFPFLYYNIDSSQTCFDKNPLPATHMTAVTDSLNCSPPVPRHTGQDVSVDFLKLNLEIGSQGERRKYQRALFWNSARVTDCRELTSERKRKLGGEKWMRYERREKVNEENTLLSPENSFHSDPAPMFDGSVAEVIRKFDELQRVASYVWRENNEDRKVDYWSAGTAAVSKKHLGTVKKASPSRKQAVAVIHNNSSSSCSRNIAVVVSCNRRICRP</sequence>
<proteinExistence type="predicted"/>